<gene>
    <name evidence="15" type="primary">folK</name>
    <name evidence="15" type="ORF">GRI47_10365</name>
</gene>
<dbReference type="EMBL" id="WTYD01000001">
    <property type="protein sequence ID" value="MXO54403.1"/>
    <property type="molecule type" value="Genomic_DNA"/>
</dbReference>
<dbReference type="NCBIfam" id="TIGR01498">
    <property type="entry name" value="folK"/>
    <property type="match status" value="1"/>
</dbReference>
<keyword evidence="5 15" id="KW-0808">Transferase</keyword>
<dbReference type="GO" id="GO:0016301">
    <property type="term" value="F:kinase activity"/>
    <property type="evidence" value="ECO:0007669"/>
    <property type="project" value="UniProtKB-KW"/>
</dbReference>
<evidence type="ECO:0000313" key="16">
    <source>
        <dbReference type="Proteomes" id="UP000430272"/>
    </source>
</evidence>
<dbReference type="GO" id="GO:0003848">
    <property type="term" value="F:2-amino-4-hydroxy-6-hydroxymethyldihydropteridine diphosphokinase activity"/>
    <property type="evidence" value="ECO:0007669"/>
    <property type="project" value="UniProtKB-EC"/>
</dbReference>
<feature type="domain" description="7,8-dihydro-6-hydroxymethylpterin-pyrophosphokinase" evidence="14">
    <location>
        <begin position="8"/>
        <end position="139"/>
    </location>
</feature>
<evidence type="ECO:0000256" key="4">
    <source>
        <dbReference type="ARBA" id="ARBA00016218"/>
    </source>
</evidence>
<keyword evidence="9" id="KW-0289">Folate biosynthesis</keyword>
<name>A0A844YB00_9SPHN</name>
<evidence type="ECO:0000256" key="13">
    <source>
        <dbReference type="SAM" id="MobiDB-lite"/>
    </source>
</evidence>
<keyword evidence="6" id="KW-0547">Nucleotide-binding</keyword>
<dbReference type="EC" id="2.7.6.3" evidence="3"/>
<evidence type="ECO:0000256" key="7">
    <source>
        <dbReference type="ARBA" id="ARBA00022777"/>
    </source>
</evidence>
<evidence type="ECO:0000256" key="12">
    <source>
        <dbReference type="ARBA" id="ARBA00033413"/>
    </source>
</evidence>
<dbReference type="GO" id="GO:0005524">
    <property type="term" value="F:ATP binding"/>
    <property type="evidence" value="ECO:0007669"/>
    <property type="project" value="UniProtKB-KW"/>
</dbReference>
<evidence type="ECO:0000256" key="11">
    <source>
        <dbReference type="ARBA" id="ARBA00029766"/>
    </source>
</evidence>
<evidence type="ECO:0000256" key="8">
    <source>
        <dbReference type="ARBA" id="ARBA00022840"/>
    </source>
</evidence>
<dbReference type="InterPro" id="IPR035907">
    <property type="entry name" value="Hppk_sf"/>
</dbReference>
<evidence type="ECO:0000256" key="2">
    <source>
        <dbReference type="ARBA" id="ARBA00005810"/>
    </source>
</evidence>
<sequence length="190" mass="21090">MSAHRYLIALGSNMRVPRIGGPRAVLRAAIDHIAAKGIAVDEVARIVTSAPVGPSQRRYANSAALVTSDLRPEAMLREMQAIERAFGRRRRGQRWRARPLDIDLILWSGVDFVSDRLAIPHPAFRIRPFVLGPAAEIAPLWRDPSTGLTLRQLSTRLTAPRPLPRARNTNRVNSARGPLAQSVEQLTFNQ</sequence>
<protein>
    <recommendedName>
        <fullName evidence="4">2-amino-4-hydroxy-6-hydroxymethyldihydropteridine pyrophosphokinase</fullName>
        <ecNumber evidence="3">2.7.6.3</ecNumber>
    </recommendedName>
    <alternativeName>
        <fullName evidence="11">6-hydroxymethyl-7,8-dihydropterin pyrophosphokinase</fullName>
    </alternativeName>
    <alternativeName>
        <fullName evidence="12">7,8-dihydro-6-hydroxymethylpterin-pyrophosphokinase</fullName>
    </alternativeName>
</protein>
<comment type="pathway">
    <text evidence="1">Cofactor biosynthesis; tetrahydrofolate biosynthesis; 2-amino-4-hydroxy-6-hydroxymethyl-7,8-dihydropteridine diphosphate from 7,8-dihydroneopterin triphosphate: step 4/4.</text>
</comment>
<dbReference type="InterPro" id="IPR000550">
    <property type="entry name" value="Hppk"/>
</dbReference>
<feature type="compositionally biased region" description="Low complexity" evidence="13">
    <location>
        <begin position="160"/>
        <end position="171"/>
    </location>
</feature>
<evidence type="ECO:0000256" key="10">
    <source>
        <dbReference type="ARBA" id="ARBA00029409"/>
    </source>
</evidence>
<dbReference type="GO" id="GO:0046654">
    <property type="term" value="P:tetrahydrofolate biosynthetic process"/>
    <property type="evidence" value="ECO:0007669"/>
    <property type="project" value="UniProtKB-UniPathway"/>
</dbReference>
<comment type="function">
    <text evidence="10">Catalyzes the transfer of pyrophosphate from adenosine triphosphate (ATP) to 6-hydroxymethyl-7,8-dihydropterin, an enzymatic step in folate biosynthesis pathway.</text>
</comment>
<dbReference type="PANTHER" id="PTHR43071">
    <property type="entry name" value="2-AMINO-4-HYDROXY-6-HYDROXYMETHYLDIHYDROPTERIDINE PYROPHOSPHOKINASE"/>
    <property type="match status" value="1"/>
</dbReference>
<reference evidence="15 16" key="1">
    <citation type="submission" date="2019-12" db="EMBL/GenBank/DDBJ databases">
        <title>Genomic-based taxomic classification of the family Erythrobacteraceae.</title>
        <authorList>
            <person name="Xu L."/>
        </authorList>
    </citation>
    <scope>NUCLEOTIDE SEQUENCE [LARGE SCALE GENOMIC DNA]</scope>
    <source>
        <strain evidence="15 16">JCM 17468</strain>
    </source>
</reference>
<evidence type="ECO:0000256" key="5">
    <source>
        <dbReference type="ARBA" id="ARBA00022679"/>
    </source>
</evidence>
<evidence type="ECO:0000256" key="6">
    <source>
        <dbReference type="ARBA" id="ARBA00022741"/>
    </source>
</evidence>
<organism evidence="15 16">
    <name type="scientific">Qipengyuania pelagi</name>
    <dbReference type="NCBI Taxonomy" id="994320"/>
    <lineage>
        <taxon>Bacteria</taxon>
        <taxon>Pseudomonadati</taxon>
        <taxon>Pseudomonadota</taxon>
        <taxon>Alphaproteobacteria</taxon>
        <taxon>Sphingomonadales</taxon>
        <taxon>Erythrobacteraceae</taxon>
        <taxon>Qipengyuania</taxon>
    </lineage>
</organism>
<evidence type="ECO:0000259" key="14">
    <source>
        <dbReference type="Pfam" id="PF01288"/>
    </source>
</evidence>
<dbReference type="SUPFAM" id="SSF55083">
    <property type="entry name" value="6-hydroxymethyl-7,8-dihydropterin pyrophosphokinase, HPPK"/>
    <property type="match status" value="1"/>
</dbReference>
<comment type="similarity">
    <text evidence="2">Belongs to the HPPK family.</text>
</comment>
<keyword evidence="16" id="KW-1185">Reference proteome</keyword>
<dbReference type="OrthoDB" id="9808041at2"/>
<evidence type="ECO:0000256" key="1">
    <source>
        <dbReference type="ARBA" id="ARBA00005051"/>
    </source>
</evidence>
<dbReference type="Gene3D" id="3.30.70.560">
    <property type="entry name" value="7,8-Dihydro-6-hydroxymethylpterin-pyrophosphokinase HPPK"/>
    <property type="match status" value="1"/>
</dbReference>
<dbReference type="UniPathway" id="UPA00077">
    <property type="reaction ID" value="UER00155"/>
</dbReference>
<comment type="caution">
    <text evidence="15">The sequence shown here is derived from an EMBL/GenBank/DDBJ whole genome shotgun (WGS) entry which is preliminary data.</text>
</comment>
<keyword evidence="8" id="KW-0067">ATP-binding</keyword>
<feature type="region of interest" description="Disordered" evidence="13">
    <location>
        <begin position="160"/>
        <end position="179"/>
    </location>
</feature>
<dbReference type="AlphaFoldDB" id="A0A844YB00"/>
<evidence type="ECO:0000256" key="3">
    <source>
        <dbReference type="ARBA" id="ARBA00013253"/>
    </source>
</evidence>
<evidence type="ECO:0000256" key="9">
    <source>
        <dbReference type="ARBA" id="ARBA00022909"/>
    </source>
</evidence>
<dbReference type="Proteomes" id="UP000430272">
    <property type="component" value="Unassembled WGS sequence"/>
</dbReference>
<dbReference type="GO" id="GO:0046656">
    <property type="term" value="P:folic acid biosynthetic process"/>
    <property type="evidence" value="ECO:0007669"/>
    <property type="project" value="UniProtKB-KW"/>
</dbReference>
<keyword evidence="7 15" id="KW-0418">Kinase</keyword>
<accession>A0A844YB00</accession>
<evidence type="ECO:0000313" key="15">
    <source>
        <dbReference type="EMBL" id="MXO54403.1"/>
    </source>
</evidence>
<dbReference type="PANTHER" id="PTHR43071:SF1">
    <property type="entry name" value="2-AMINO-4-HYDROXY-6-HYDROXYMETHYLDIHYDROPTERIDINE PYROPHOSPHOKINASE"/>
    <property type="match status" value="1"/>
</dbReference>
<proteinExistence type="inferred from homology"/>
<dbReference type="Pfam" id="PF01288">
    <property type="entry name" value="HPPK"/>
    <property type="match status" value="1"/>
</dbReference>